<dbReference type="InterPro" id="IPR036259">
    <property type="entry name" value="MFS_trans_sf"/>
</dbReference>
<dbReference type="RefSeq" id="WP_274835912.1">
    <property type="nucleotide sequence ID" value="NZ_JARCJQ010000010.1"/>
</dbReference>
<feature type="transmembrane region" description="Helical" evidence="10">
    <location>
        <begin position="119"/>
        <end position="137"/>
    </location>
</feature>
<dbReference type="SUPFAM" id="SSF103473">
    <property type="entry name" value="MFS general substrate transporter"/>
    <property type="match status" value="1"/>
</dbReference>
<keyword evidence="8 10" id="KW-0472">Membrane</keyword>
<evidence type="ECO:0000256" key="3">
    <source>
        <dbReference type="ARBA" id="ARBA00022448"/>
    </source>
</evidence>
<dbReference type="PROSITE" id="PS00217">
    <property type="entry name" value="SUGAR_TRANSPORT_2"/>
    <property type="match status" value="1"/>
</dbReference>
<comment type="similarity">
    <text evidence="2">Belongs to the major facilitator superfamily. Metabolite:H+ Symporter (MHS) family (TC 2.A.1.6) family.</text>
</comment>
<sequence length="459" mass="49089">MNADAWKHDTAEKGDVETRQRSGSRPMIVQQQTGAIQDPELRHRIMAGFIGNVVEWYDFALYGYLAGIIAPVFFPSQDPTAGLIATYGIFAAGFLMRPLGAAVFGWFGDRYGRARTMQISVAMMALPTLLLGLLPTYAQVGVLAPVLLVLVRILQGISVGGEFSSSATYLVETAPTGRRGLTGSWANIGSMTGSLLGVGAAALVTTLFDAQTMQDGAWRLPFLGGALLGVTAILMRRNLHGSERFGQHDAAREETSPLLQAFTTNLKETLLALGFAASYGTCFYITFVYLPEWLSGQNLVERSTALTINTAMTILVIPLMPLGAIVGDRFLARRTWIAVALLGLGLLSWPMHLWMLQSGGAMLPVVLFHVLAFALLSVPLGSGPALFVEMFPEEDRLSGYSVAFNLGVGVFGGLTPMIATSLIASTGIATAPGLYMMLACALAVLCLAFVPDRSRAALR</sequence>
<evidence type="ECO:0000256" key="4">
    <source>
        <dbReference type="ARBA" id="ARBA00022475"/>
    </source>
</evidence>
<protein>
    <submittedName>
        <fullName evidence="12">MFS transporter</fullName>
    </submittedName>
</protein>
<feature type="transmembrane region" description="Helical" evidence="10">
    <location>
        <begin position="143"/>
        <end position="163"/>
    </location>
</feature>
<dbReference type="PROSITE" id="PS50850">
    <property type="entry name" value="MFS"/>
    <property type="match status" value="1"/>
</dbReference>
<dbReference type="Gene3D" id="1.20.1250.20">
    <property type="entry name" value="MFS general substrate transporter like domains"/>
    <property type="match status" value="1"/>
</dbReference>
<dbReference type="InterPro" id="IPR005829">
    <property type="entry name" value="Sugar_transporter_CS"/>
</dbReference>
<feature type="compositionally biased region" description="Basic and acidic residues" evidence="9">
    <location>
        <begin position="1"/>
        <end position="20"/>
    </location>
</feature>
<dbReference type="PATRIC" id="fig|60890.4.peg.429"/>
<feature type="transmembrane region" description="Helical" evidence="10">
    <location>
        <begin position="184"/>
        <end position="204"/>
    </location>
</feature>
<comment type="subcellular location">
    <subcellularLocation>
        <location evidence="1">Cell membrane</location>
        <topology evidence="1">Multi-pass membrane protein</topology>
    </subcellularLocation>
</comment>
<feature type="transmembrane region" description="Helical" evidence="10">
    <location>
        <begin position="429"/>
        <end position="450"/>
    </location>
</feature>
<dbReference type="GO" id="GO:0005886">
    <property type="term" value="C:plasma membrane"/>
    <property type="evidence" value="ECO:0007669"/>
    <property type="project" value="UniProtKB-SubCell"/>
</dbReference>
<dbReference type="AlphaFoldDB" id="A0A1B0ZMJ1"/>
<name>A0A1B0ZMJ1_9RHOB</name>
<keyword evidence="7 10" id="KW-1133">Transmembrane helix</keyword>
<feature type="region of interest" description="Disordered" evidence="9">
    <location>
        <begin position="1"/>
        <end position="24"/>
    </location>
</feature>
<keyword evidence="13" id="KW-1185">Reference proteome</keyword>
<evidence type="ECO:0000256" key="6">
    <source>
        <dbReference type="ARBA" id="ARBA00022847"/>
    </source>
</evidence>
<dbReference type="PANTHER" id="PTHR43528:SF1">
    <property type="entry name" value="ALPHA-KETOGLUTARATE PERMEASE"/>
    <property type="match status" value="1"/>
</dbReference>
<organism evidence="12 13">
    <name type="scientific">Phaeobacter gallaeciensis</name>
    <dbReference type="NCBI Taxonomy" id="60890"/>
    <lineage>
        <taxon>Bacteria</taxon>
        <taxon>Pseudomonadati</taxon>
        <taxon>Pseudomonadota</taxon>
        <taxon>Alphaproteobacteria</taxon>
        <taxon>Rhodobacterales</taxon>
        <taxon>Roseobacteraceae</taxon>
        <taxon>Phaeobacter</taxon>
    </lineage>
</organism>
<reference evidence="12 13" key="1">
    <citation type="submission" date="2016-04" db="EMBL/GenBank/DDBJ databases">
        <authorList>
            <person name="Evans L.H."/>
            <person name="Alamgir A."/>
            <person name="Owens N."/>
            <person name="Weber N.D."/>
            <person name="Virtaneva K."/>
            <person name="Barbian K."/>
            <person name="Babar A."/>
            <person name="Rosenke K."/>
        </authorList>
    </citation>
    <scope>NUCLEOTIDE SEQUENCE [LARGE SCALE GENOMIC DNA]</scope>
    <source>
        <strain evidence="12 13">JL2886</strain>
    </source>
</reference>
<accession>A0A1B0ZMJ1</accession>
<evidence type="ECO:0000313" key="12">
    <source>
        <dbReference type="EMBL" id="ANP35377.1"/>
    </source>
</evidence>
<dbReference type="Pfam" id="PF07690">
    <property type="entry name" value="MFS_1"/>
    <property type="match status" value="1"/>
</dbReference>
<dbReference type="Proteomes" id="UP000092565">
    <property type="component" value="Chromosome"/>
</dbReference>
<dbReference type="InterPro" id="IPR011701">
    <property type="entry name" value="MFS"/>
</dbReference>
<dbReference type="EMBL" id="CP015124">
    <property type="protein sequence ID" value="ANP35377.1"/>
    <property type="molecule type" value="Genomic_DNA"/>
</dbReference>
<evidence type="ECO:0000256" key="5">
    <source>
        <dbReference type="ARBA" id="ARBA00022692"/>
    </source>
</evidence>
<keyword evidence="6" id="KW-0769">Symport</keyword>
<dbReference type="FunFam" id="1.20.1250.20:FF:000001">
    <property type="entry name" value="Dicarboxylate MFS transporter"/>
    <property type="match status" value="1"/>
</dbReference>
<gene>
    <name evidence="12" type="primary">proP</name>
    <name evidence="12" type="ORF">JL2886_00446</name>
</gene>
<keyword evidence="3" id="KW-0813">Transport</keyword>
<feature type="transmembrane region" description="Helical" evidence="10">
    <location>
        <begin position="400"/>
        <end position="423"/>
    </location>
</feature>
<evidence type="ECO:0000256" key="8">
    <source>
        <dbReference type="ARBA" id="ARBA00023136"/>
    </source>
</evidence>
<feature type="transmembrane region" description="Helical" evidence="10">
    <location>
        <begin position="270"/>
        <end position="291"/>
    </location>
</feature>
<evidence type="ECO:0000256" key="1">
    <source>
        <dbReference type="ARBA" id="ARBA00004651"/>
    </source>
</evidence>
<feature type="transmembrane region" description="Helical" evidence="10">
    <location>
        <begin position="336"/>
        <end position="355"/>
    </location>
</feature>
<evidence type="ECO:0000256" key="9">
    <source>
        <dbReference type="SAM" id="MobiDB-lite"/>
    </source>
</evidence>
<feature type="domain" description="Major facilitator superfamily (MFS) profile" evidence="11">
    <location>
        <begin position="44"/>
        <end position="455"/>
    </location>
</feature>
<evidence type="ECO:0000256" key="10">
    <source>
        <dbReference type="SAM" id="Phobius"/>
    </source>
</evidence>
<feature type="transmembrane region" description="Helical" evidence="10">
    <location>
        <begin position="56"/>
        <end position="74"/>
    </location>
</feature>
<evidence type="ECO:0000256" key="2">
    <source>
        <dbReference type="ARBA" id="ARBA00008240"/>
    </source>
</evidence>
<evidence type="ECO:0000313" key="13">
    <source>
        <dbReference type="Proteomes" id="UP000092565"/>
    </source>
</evidence>
<feature type="transmembrane region" description="Helical" evidence="10">
    <location>
        <begin position="361"/>
        <end position="388"/>
    </location>
</feature>
<keyword evidence="4" id="KW-1003">Cell membrane</keyword>
<evidence type="ECO:0000256" key="7">
    <source>
        <dbReference type="ARBA" id="ARBA00022989"/>
    </source>
</evidence>
<dbReference type="InterPro" id="IPR020846">
    <property type="entry name" value="MFS_dom"/>
</dbReference>
<dbReference type="InterPro" id="IPR051084">
    <property type="entry name" value="H+-coupled_symporters"/>
</dbReference>
<dbReference type="PANTHER" id="PTHR43528">
    <property type="entry name" value="ALPHA-KETOGLUTARATE PERMEASE"/>
    <property type="match status" value="1"/>
</dbReference>
<feature type="transmembrane region" description="Helical" evidence="10">
    <location>
        <begin position="216"/>
        <end position="235"/>
    </location>
</feature>
<evidence type="ECO:0000259" key="11">
    <source>
        <dbReference type="PROSITE" id="PS50850"/>
    </source>
</evidence>
<keyword evidence="5 10" id="KW-0812">Transmembrane</keyword>
<feature type="transmembrane region" description="Helical" evidence="10">
    <location>
        <begin position="303"/>
        <end position="324"/>
    </location>
</feature>
<dbReference type="GO" id="GO:0015293">
    <property type="term" value="F:symporter activity"/>
    <property type="evidence" value="ECO:0007669"/>
    <property type="project" value="UniProtKB-KW"/>
</dbReference>
<feature type="transmembrane region" description="Helical" evidence="10">
    <location>
        <begin position="80"/>
        <end position="107"/>
    </location>
</feature>
<proteinExistence type="inferred from homology"/>